<reference evidence="3" key="2">
    <citation type="journal article" date="2010" name="Mol. Plant Microbe Interact.">
        <title>Rhodococcus fascians impacts plant development through the dynamic fas-mediated production of a cytokinin mix.</title>
        <authorList>
            <person name="Pertry I."/>
            <person name="Vaclavikova K."/>
            <person name="Gemrotova M."/>
            <person name="Spichal L."/>
            <person name="Galuszka P."/>
            <person name="Depuydt S."/>
            <person name="Temmerman W."/>
            <person name="Stes E."/>
            <person name="De Keyser A."/>
            <person name="Riefler M."/>
            <person name="Biondi S."/>
            <person name="Novak O."/>
            <person name="Schmulling T."/>
            <person name="Strnad M."/>
            <person name="Tarkowski P."/>
            <person name="Holsters M."/>
            <person name="Vereecke D."/>
        </authorList>
    </citation>
    <scope>NUCLEOTIDE SEQUENCE</scope>
    <source>
        <strain evidence="3">D188</strain>
        <plasmid evidence="3">pFiD188</plasmid>
    </source>
</reference>
<dbReference type="KEGG" id="rfa:A3L23_04891"/>
<sequence length="1220" mass="128889">MTTIRRRLTGLLYLIVLLVLVVGIPLALWTFRGNPIPTTLPDLDQIKTALTTQDDGSLFLGFVTWIGWLAWATFTFSTVIELVAALRGIKAPQLRGLGFQQRSASVLIGGALMLVTAGTATAQPLTATALPLFDAPAHSAPIQVTQQSQPHPAEAPARPINGETITVQQGDSLWKLAERHLGDGFRYTEIKQLNADVLTVDGWLQPGWKLQLPAAAPTTVDGAYTVREGDSLWSIAEQHLGDGHRYKEIINADGTAPSTIIHVGQQLTVNDQTAETVTPEPGPVASPDPAPVAAAPVPAAVPEPTVAPEPAPVAAAPEPAPAAAPEPAPAAAPELSSAAPLLGGTDVPEQAEMVPGGDEQAQAEAQAAAAAAAKIFGIELNSASSQLPAPTAAAPEPAPAPAAPEQAEAPAPSAVPEPAPAPVAAPEPAEAPAPVAASEPAAESAGADVVAPGPAPAQMPAPAQTSSPSPAAAPAPTQPATQIPLNTSTTDPVYIAATAQPSDVSEDQNSTLWLGISALAAIGLAGAFGLRRHRQQHDRRRGETLPQTWGAAAVVEEQIHSAADNNVLTRLDEALRTIAEHARTQGNALPALLGAFIGPDAVELVILDDSVLPDQWLRSETGTWTLPADVRIAPAPTTISPYPTLVTLGSTDDRTQVLLNLEELGYLGVSASPEHARGTLQALALELVESPLADNLHLTLIGFGQELPELFGNGRIEHTDQPGEVLARLARQAERDQDTLVEQHIDSIAAARSIYDTSEMTAPEVVLIASQLTADQQQSLDQILAATPRVAFAAASTASTASENTQAAWTLDIVDRNTASLVKRDTDGGFAFQPAFLEPDQYEGITAYLATATQPAIPTESSMHDPWAAAEIDAHLTDAESAETFLDSVTTIDPTDQLLLNGTTASETAPDVTNVPTYSPDAAQWTSPEAIRYDDQAPPIAPVAGDVPAPGHLWLHLLGKPAVTTPTGEPPKDGREVLLTEIAALLSIHPGIKHDSIDKKIWPADNFDKLPLEDQPKKKATRRQNYLSRLRNWLGETENGEQAFPKHGDRTGRTGYRLHPDVRSDWDYWQQLIDTTPAAATDAELRTAAELVNDQPFAGTRSDRYGWARNLQQHMISTLADALEELATRQIKTGDLSAALTTANRGVTVEPFREGLWRLAIIATHGSDEISKTQELIDQLLANLADIDVDPEPETDELLRALAQFHNGGNALYRIGAIAS</sequence>
<geneLocation type="plasmid" evidence="3">
    <name>pFiD188</name>
</geneLocation>
<feature type="transmembrane region" description="Helical" evidence="2">
    <location>
        <begin position="104"/>
        <end position="122"/>
    </location>
</feature>
<feature type="compositionally biased region" description="Low complexity" evidence="1">
    <location>
        <begin position="403"/>
        <end position="412"/>
    </location>
</feature>
<dbReference type="SMART" id="SM00257">
    <property type="entry name" value="LysM"/>
    <property type="match status" value="2"/>
</dbReference>
<feature type="compositionally biased region" description="Pro residues" evidence="1">
    <location>
        <begin position="413"/>
        <end position="431"/>
    </location>
</feature>
<reference evidence="3" key="4">
    <citation type="submission" date="2011-06" db="EMBL/GenBank/DDBJ databases">
        <authorList>
            <person name="Vereecke D.M."/>
        </authorList>
    </citation>
    <scope>NUCLEOTIDE SEQUENCE</scope>
    <source>
        <strain evidence="3">D188</strain>
        <plasmid evidence="3">pFiD188</plasmid>
    </source>
</reference>
<feature type="compositionally biased region" description="Pro residues" evidence="1">
    <location>
        <begin position="299"/>
        <end position="311"/>
    </location>
</feature>
<name>G8JYP3_RHOFA</name>
<feature type="transmembrane region" description="Helical" evidence="2">
    <location>
        <begin position="12"/>
        <end position="31"/>
    </location>
</feature>
<keyword evidence="2" id="KW-0812">Transmembrane</keyword>
<dbReference type="Gene3D" id="3.10.350.10">
    <property type="entry name" value="LysM domain"/>
    <property type="match status" value="2"/>
</dbReference>
<dbReference type="InterPro" id="IPR018392">
    <property type="entry name" value="LysM"/>
</dbReference>
<dbReference type="PANTHER" id="PTHR34700:SF4">
    <property type="entry name" value="PHAGE-LIKE ELEMENT PBSX PROTEIN XKDP"/>
    <property type="match status" value="1"/>
</dbReference>
<reference evidence="3" key="1">
    <citation type="journal article" date="2009" name="Proc. Natl. Acad. Sci. U.S.A.">
        <title>Identification of Rhodococcus fascians cytokinins and their modus operandi to reshape the plant.</title>
        <authorList>
            <person name="Pertry I."/>
            <person name="Vaclavikova K."/>
            <person name="Depuydt S."/>
            <person name="Galuszka P."/>
            <person name="Spichal L."/>
            <person name="Temmerman W."/>
            <person name="Stes E."/>
            <person name="Schmulling T."/>
            <person name="Kakimoto T."/>
            <person name="Van Montagu M.C."/>
            <person name="Strnad M."/>
            <person name="Holsters M."/>
            <person name="Tarkowski P."/>
            <person name="Vereecke D."/>
        </authorList>
    </citation>
    <scope>NUCLEOTIDE SEQUENCE</scope>
    <source>
        <strain evidence="3">D188</strain>
        <plasmid evidence="3">pFiD188</plasmid>
    </source>
</reference>
<evidence type="ECO:0000313" key="3">
    <source>
        <dbReference type="EMBL" id="AET25164.1"/>
    </source>
</evidence>
<feature type="compositionally biased region" description="Low complexity" evidence="1">
    <location>
        <begin position="460"/>
        <end position="470"/>
    </location>
</feature>
<dbReference type="InterPro" id="IPR036779">
    <property type="entry name" value="LysM_dom_sf"/>
</dbReference>
<reference evidence="3" key="5">
    <citation type="journal article" date="2012" name="Mol. Plant Microbe Interact.">
        <title>pFiD188, the linear virulence plasmid of Rhodococcus fascians D188.</title>
        <authorList>
            <person name="Francis I."/>
            <person name="De Keyser A."/>
            <person name="De Backer P."/>
            <person name="Simon-Mateo C."/>
            <person name="Kalkus J."/>
            <person name="Pertry I."/>
            <person name="Ardiles-Diaz W."/>
            <person name="De Rycke R."/>
            <person name="Vandeputte O.M."/>
            <person name="El Jaziri M."/>
            <person name="Holsters M."/>
            <person name="Vereecke D."/>
        </authorList>
    </citation>
    <scope>NUCLEOTIDE SEQUENCE</scope>
    <source>
        <strain evidence="3">D188</strain>
        <plasmid evidence="3">pFiD188</plasmid>
    </source>
</reference>
<dbReference type="PATRIC" id="fig|1051973.4.peg.4933"/>
<dbReference type="Gene3D" id="1.25.40.10">
    <property type="entry name" value="Tetratricopeptide repeat domain"/>
    <property type="match status" value="1"/>
</dbReference>
<evidence type="ECO:0000256" key="2">
    <source>
        <dbReference type="SAM" id="Phobius"/>
    </source>
</evidence>
<dbReference type="SUPFAM" id="SSF54106">
    <property type="entry name" value="LysM domain"/>
    <property type="match status" value="1"/>
</dbReference>
<reference evidence="3" key="3">
    <citation type="journal article" date="2011" name="Annu. Rev. Phytopathol.">
        <title>A successful bacterial coup d'etat: how Rhodococcus fascians redirects plant development.</title>
        <authorList>
            <person name="Stes E."/>
            <person name="Vandeputte O.M."/>
            <person name="El Jaziri M."/>
            <person name="Holsters M."/>
            <person name="Vereecke D."/>
        </authorList>
    </citation>
    <scope>NUCLEOTIDE SEQUENCE</scope>
    <source>
        <strain evidence="3">D188</strain>
        <plasmid evidence="3">pFiD188</plasmid>
    </source>
</reference>
<protein>
    <submittedName>
        <fullName evidence="3">Putative DNA binding transcriptional activator</fullName>
    </submittedName>
</protein>
<dbReference type="SMART" id="SM01043">
    <property type="entry name" value="BTAD"/>
    <property type="match status" value="1"/>
</dbReference>
<feature type="region of interest" description="Disordered" evidence="1">
    <location>
        <begin position="387"/>
        <end position="487"/>
    </location>
</feature>
<feature type="compositionally biased region" description="Low complexity" evidence="1">
    <location>
        <begin position="432"/>
        <end position="452"/>
    </location>
</feature>
<gene>
    <name evidence="3" type="ORF">pFi_028</name>
</gene>
<dbReference type="Pfam" id="PF01476">
    <property type="entry name" value="LysM"/>
    <property type="match status" value="2"/>
</dbReference>
<feature type="region of interest" description="Disordered" evidence="1">
    <location>
        <begin position="274"/>
        <end position="362"/>
    </location>
</feature>
<dbReference type="EMBL" id="JN093097">
    <property type="protein sequence ID" value="AET25164.1"/>
    <property type="molecule type" value="Genomic_DNA"/>
</dbReference>
<dbReference type="InterPro" id="IPR052196">
    <property type="entry name" value="Bact_Kbp"/>
</dbReference>
<accession>G8JYP3</accession>
<dbReference type="SUPFAM" id="SSF48452">
    <property type="entry name" value="TPR-like"/>
    <property type="match status" value="1"/>
</dbReference>
<keyword evidence="2" id="KW-1133">Transmembrane helix</keyword>
<organism evidence="3">
    <name type="scientific">Rhodococcoides fascians D188</name>
    <dbReference type="NCBI Taxonomy" id="1051973"/>
    <lineage>
        <taxon>Bacteria</taxon>
        <taxon>Bacillati</taxon>
        <taxon>Actinomycetota</taxon>
        <taxon>Actinomycetes</taxon>
        <taxon>Mycobacteriales</taxon>
        <taxon>Nocardiaceae</taxon>
        <taxon>Rhodococcoides</taxon>
    </lineage>
</organism>
<dbReference type="AlphaFoldDB" id="G8JYP3"/>
<evidence type="ECO:0000256" key="1">
    <source>
        <dbReference type="SAM" id="MobiDB-lite"/>
    </source>
</evidence>
<dbReference type="InterPro" id="IPR005158">
    <property type="entry name" value="BTAD"/>
</dbReference>
<feature type="compositionally biased region" description="Pro residues" evidence="1">
    <location>
        <begin position="318"/>
        <end position="330"/>
    </location>
</feature>
<keyword evidence="3" id="KW-0614">Plasmid</keyword>
<dbReference type="InterPro" id="IPR011990">
    <property type="entry name" value="TPR-like_helical_dom_sf"/>
</dbReference>
<feature type="transmembrane region" description="Helical" evidence="2">
    <location>
        <begin position="58"/>
        <end position="83"/>
    </location>
</feature>
<dbReference type="CDD" id="cd00118">
    <property type="entry name" value="LysM"/>
    <property type="match status" value="2"/>
</dbReference>
<dbReference type="Pfam" id="PF03704">
    <property type="entry name" value="BTAD"/>
    <property type="match status" value="1"/>
</dbReference>
<proteinExistence type="predicted"/>
<dbReference type="RefSeq" id="WP_015586082.1">
    <property type="nucleotide sequence ID" value="NC_021080.1"/>
</dbReference>
<keyword evidence="2" id="KW-0472">Membrane</keyword>
<feature type="compositionally biased region" description="Pro residues" evidence="1">
    <location>
        <begin position="280"/>
        <end position="290"/>
    </location>
</feature>
<feature type="compositionally biased region" description="Low complexity" evidence="1">
    <location>
        <begin position="331"/>
        <end position="340"/>
    </location>
</feature>
<dbReference type="PROSITE" id="PS51782">
    <property type="entry name" value="LYSM"/>
    <property type="match status" value="2"/>
</dbReference>
<dbReference type="PANTHER" id="PTHR34700">
    <property type="entry name" value="POTASSIUM BINDING PROTEIN KBP"/>
    <property type="match status" value="1"/>
</dbReference>